<dbReference type="STRING" id="1802694.A2918_03760"/>
<accession>A0A1F8GCN4</accession>
<reference evidence="1 2" key="1">
    <citation type="journal article" date="2016" name="Nat. Commun.">
        <title>Thousands of microbial genomes shed light on interconnected biogeochemical processes in an aquifer system.</title>
        <authorList>
            <person name="Anantharaman K."/>
            <person name="Brown C.T."/>
            <person name="Hug L.A."/>
            <person name="Sharon I."/>
            <person name="Castelle C.J."/>
            <person name="Probst A.J."/>
            <person name="Thomas B.C."/>
            <person name="Singh A."/>
            <person name="Wilkins M.J."/>
            <person name="Karaoz U."/>
            <person name="Brodie E.L."/>
            <person name="Williams K.H."/>
            <person name="Hubbard S.S."/>
            <person name="Banfield J.F."/>
        </authorList>
    </citation>
    <scope>NUCLEOTIDE SEQUENCE [LARGE SCALE GENOMIC DNA]</scope>
</reference>
<name>A0A1F8GCN4_9BACT</name>
<sequence length="139" mass="15701">MPKPVKLAKAKESFMRTRTAVLSMIFVVLFVVSANAQPVEWSVSDPKPLSELNLPFVSDQYFLANYSPSTALVWVDGKVTDVTVPPFSFRWISFYVARSTKVEARTNVPTNSGVKVKKLKSERAKTRDGQHYGWLFTLK</sequence>
<dbReference type="EMBL" id="MGKI01000004">
    <property type="protein sequence ID" value="OGN23127.1"/>
    <property type="molecule type" value="Genomic_DNA"/>
</dbReference>
<organism evidence="1 2">
    <name type="scientific">Candidatus Yanofskybacteria bacterium RIFCSPLOWO2_01_FULL_42_49</name>
    <dbReference type="NCBI Taxonomy" id="1802694"/>
    <lineage>
        <taxon>Bacteria</taxon>
        <taxon>Candidatus Yanofskyibacteriota</taxon>
    </lineage>
</organism>
<proteinExistence type="predicted"/>
<comment type="caution">
    <text evidence="1">The sequence shown here is derived from an EMBL/GenBank/DDBJ whole genome shotgun (WGS) entry which is preliminary data.</text>
</comment>
<dbReference type="Proteomes" id="UP000178227">
    <property type="component" value="Unassembled WGS sequence"/>
</dbReference>
<evidence type="ECO:0000313" key="1">
    <source>
        <dbReference type="EMBL" id="OGN23127.1"/>
    </source>
</evidence>
<gene>
    <name evidence="1" type="ORF">A2918_03760</name>
</gene>
<evidence type="ECO:0000313" key="2">
    <source>
        <dbReference type="Proteomes" id="UP000178227"/>
    </source>
</evidence>
<dbReference type="AlphaFoldDB" id="A0A1F8GCN4"/>
<protein>
    <submittedName>
        <fullName evidence="1">Uncharacterized protein</fullName>
    </submittedName>
</protein>